<sequence>MLGRKIKWSCICQLHARYSRKLFTGRRLSAKNYYDVLGVKKDSTQKEIRDAYVKLCKELHPDKQGSTKDGHRKFTELNHAYTVLSKPWDRKAYDEELQGPRYQPYRSDMQRPFDRQEDPFMHRQGRHYEKPPDYSSAFRHASGRYVENKQQKFNIVVGCFMLLLAGACLHFLAYRYGTSKDMKERMMEASSRNWRLYQQSKDNHNRVYELVGEFNHWVGYEGGIPTRILNRFMCGVPREWRMPNKPRNRERWAMKSRVLGTRNHKQNRLKLRLDTVPDPRGPNKRSQIPYRVERACVPGRAIKITRIQSLGKVDIVNKRSKTADKRPHLKRVSLHGTHDHPWRAYHSLSKNQIKRSRTEVSTTGDEGEATCSGSTNSKAAKQKRGKPQQNAGSQQKENATPTVAITARKGTLKRRIQVRKANEAIAAAAVAAAASDDIFGSSAPTKSGAIPPLLLLANSAEEWEDAMWAAGDTPRLASPLNSSQGQLSCCSSLSSMPSSPDLATSDKILHCLKKSMKADGKKKSCRSAATPKGVARRGPVGAKRLLKELQLLEGQLQKKEEKETRQLQSDVEQDYSSSDNSSSDLMSGV</sequence>
<name>A0AC60NSV9_IXOPE</name>
<dbReference type="Proteomes" id="UP000805193">
    <property type="component" value="Unassembled WGS sequence"/>
</dbReference>
<reference evidence="1 2" key="1">
    <citation type="journal article" date="2020" name="Cell">
        <title>Large-Scale Comparative Analyses of Tick Genomes Elucidate Their Genetic Diversity and Vector Capacities.</title>
        <authorList>
            <consortium name="Tick Genome and Microbiome Consortium (TIGMIC)"/>
            <person name="Jia N."/>
            <person name="Wang J."/>
            <person name="Shi W."/>
            <person name="Du L."/>
            <person name="Sun Y."/>
            <person name="Zhan W."/>
            <person name="Jiang J.F."/>
            <person name="Wang Q."/>
            <person name="Zhang B."/>
            <person name="Ji P."/>
            <person name="Bell-Sakyi L."/>
            <person name="Cui X.M."/>
            <person name="Yuan T.T."/>
            <person name="Jiang B.G."/>
            <person name="Yang W.F."/>
            <person name="Lam T.T."/>
            <person name="Chang Q.C."/>
            <person name="Ding S.J."/>
            <person name="Wang X.J."/>
            <person name="Zhu J.G."/>
            <person name="Ruan X.D."/>
            <person name="Zhao L."/>
            <person name="Wei J.T."/>
            <person name="Ye R.Z."/>
            <person name="Que T.C."/>
            <person name="Du C.H."/>
            <person name="Zhou Y.H."/>
            <person name="Cheng J.X."/>
            <person name="Dai P.F."/>
            <person name="Guo W.B."/>
            <person name="Han X.H."/>
            <person name="Huang E.J."/>
            <person name="Li L.F."/>
            <person name="Wei W."/>
            <person name="Gao Y.C."/>
            <person name="Liu J.Z."/>
            <person name="Shao H.Z."/>
            <person name="Wang X."/>
            <person name="Wang C.C."/>
            <person name="Yang T.C."/>
            <person name="Huo Q.B."/>
            <person name="Li W."/>
            <person name="Chen H.Y."/>
            <person name="Chen S.E."/>
            <person name="Zhou L.G."/>
            <person name="Ni X.B."/>
            <person name="Tian J.H."/>
            <person name="Sheng Y."/>
            <person name="Liu T."/>
            <person name="Pan Y.S."/>
            <person name="Xia L.Y."/>
            <person name="Li J."/>
            <person name="Zhao F."/>
            <person name="Cao W.C."/>
        </authorList>
    </citation>
    <scope>NUCLEOTIDE SEQUENCE [LARGE SCALE GENOMIC DNA]</scope>
    <source>
        <strain evidence="1">Iper-2018</strain>
    </source>
</reference>
<proteinExistence type="predicted"/>
<accession>A0AC60NSV9</accession>
<organism evidence="1 2">
    <name type="scientific">Ixodes persulcatus</name>
    <name type="common">Taiga tick</name>
    <dbReference type="NCBI Taxonomy" id="34615"/>
    <lineage>
        <taxon>Eukaryota</taxon>
        <taxon>Metazoa</taxon>
        <taxon>Ecdysozoa</taxon>
        <taxon>Arthropoda</taxon>
        <taxon>Chelicerata</taxon>
        <taxon>Arachnida</taxon>
        <taxon>Acari</taxon>
        <taxon>Parasitiformes</taxon>
        <taxon>Ixodida</taxon>
        <taxon>Ixodoidea</taxon>
        <taxon>Ixodidae</taxon>
        <taxon>Ixodinae</taxon>
        <taxon>Ixodes</taxon>
    </lineage>
</organism>
<comment type="caution">
    <text evidence="1">The sequence shown here is derived from an EMBL/GenBank/DDBJ whole genome shotgun (WGS) entry which is preliminary data.</text>
</comment>
<evidence type="ECO:0000313" key="2">
    <source>
        <dbReference type="Proteomes" id="UP000805193"/>
    </source>
</evidence>
<protein>
    <submittedName>
        <fullName evidence="1">Uncharacterized protein</fullName>
    </submittedName>
</protein>
<evidence type="ECO:0000313" key="1">
    <source>
        <dbReference type="EMBL" id="KAG0410144.1"/>
    </source>
</evidence>
<gene>
    <name evidence="1" type="ORF">HPB47_012726</name>
</gene>
<dbReference type="EMBL" id="JABSTQ010011550">
    <property type="protein sequence ID" value="KAG0410144.1"/>
    <property type="molecule type" value="Genomic_DNA"/>
</dbReference>
<keyword evidence="2" id="KW-1185">Reference proteome</keyword>